<dbReference type="Pfam" id="PF00270">
    <property type="entry name" value="DEAD"/>
    <property type="match status" value="1"/>
</dbReference>
<dbReference type="Gene3D" id="3.40.50.300">
    <property type="entry name" value="P-loop containing nucleotide triphosphate hydrolases"/>
    <property type="match status" value="2"/>
</dbReference>
<keyword evidence="4" id="KW-0547">Nucleotide-binding</keyword>
<keyword evidence="7" id="KW-0067">ATP-binding</keyword>
<dbReference type="InterPro" id="IPR050079">
    <property type="entry name" value="DEAD_box_RNA_helicase"/>
</dbReference>
<evidence type="ECO:0000256" key="9">
    <source>
        <dbReference type="ARBA" id="ARBA00038437"/>
    </source>
</evidence>
<evidence type="ECO:0000256" key="2">
    <source>
        <dbReference type="ARBA" id="ARBA00009046"/>
    </source>
</evidence>
<proteinExistence type="inferred from homology"/>
<dbReference type="InterPro" id="IPR006483">
    <property type="entry name" value="CRISPR-assoc_Cas3_HD"/>
</dbReference>
<evidence type="ECO:0000256" key="1">
    <source>
        <dbReference type="ARBA" id="ARBA00006847"/>
    </source>
</evidence>
<dbReference type="InterPro" id="IPR054712">
    <property type="entry name" value="Cas3-like_dom"/>
</dbReference>
<keyword evidence="13" id="KW-1185">Reference proteome</keyword>
<dbReference type="SMART" id="SM00487">
    <property type="entry name" value="DEXDc"/>
    <property type="match status" value="1"/>
</dbReference>
<dbReference type="InterPro" id="IPR001650">
    <property type="entry name" value="Helicase_C-like"/>
</dbReference>
<comment type="similarity">
    <text evidence="1">In the N-terminal section; belongs to the CRISPR-associated nuclease Cas3-HD family.</text>
</comment>
<dbReference type="Pfam" id="PF22590">
    <property type="entry name" value="Cas3-like_C_2"/>
    <property type="match status" value="1"/>
</dbReference>
<comment type="caution">
    <text evidence="12">The sequence shown here is derived from an EMBL/GenBank/DDBJ whole genome shotgun (WGS) entry which is preliminary data.</text>
</comment>
<sequence length="865" mass="93953">MDEFERFVSRATADASLTPYDYQRRLAVEGLPELLIVPTGAGKTLAAVLPWLFRRRAHPEQQVRLGTPRRLVVMLPQRSLASQTFRTVQRYLGNLAADPPVDDWPLVGLHLLMGGASSDDQAWKLDPVGDAVLVGTQDMVLSRLLMRGYGEGRSAWPMSFGLLHADTQFVVDEVQLMGPGLGTSVQVEGLRRKLGMVGCSRTMWMSATVRDEWMAGFPDYPSLLLSSRVELSDADRTGPLRERLEATRLVREMVFSPAQLKTYGRSLAQTVVAAHVRGSRTIVLLNTVSRAREVHGALLRAFSSDRASASPQIVLLHARFRPGDRAAQMQEATADPSPAGSVVVTTQVLEAGVDLSSRTMVTEAAPWSSIVQRAGRCNRAGEQADASLWWVQPPGRDFARPYEEADVGPAIAHLRSCEGQRLTSTQLQQAEVEESAQLYPVLRRQDLLDLFDTSPDLGGNDIDISRWVRDAEERTVGVAWRDLQARPLDDGAPAVHRDEIVQVPVGELRDLLARVRQTSPARGWAWARDSAARTWNRLADREIRPGGIVVLDVGSGGYTPEGGWDPSSVRPVPEIDIPERVPRERESAIPLTLEQHAQDVREAVVAYGNALAAGSGLTPAMWEAATQAGFWHDAGKAHEVFQAALQARLPDGADRSQTWAKSGNHRPLRFAAGREHLRHELASALMLLDDDAGLLAAVEEADLTRYLVAAHHGRIRIALLAVDEADGFVLGVGDGDEVPLPHASTEPVSSAPGPVRLSTRVLRIGGGPGGSWTERACRLRDRSDLGPFRLAFLEAMVRSADWRAGRDHGRTALPGDPDDPACCVQHEHDPSGPGQEALPHPLSAAADVCAHGPADSRPSGTGADA</sequence>
<name>A0ABS5TTU7_9ACTN</name>
<dbReference type="SMART" id="SM00490">
    <property type="entry name" value="HELICc"/>
    <property type="match status" value="1"/>
</dbReference>
<dbReference type="PROSITE" id="PS51643">
    <property type="entry name" value="HD_CAS3"/>
    <property type="match status" value="1"/>
</dbReference>
<dbReference type="InterPro" id="IPR014001">
    <property type="entry name" value="Helicase_ATP-bd"/>
</dbReference>
<dbReference type="Proteomes" id="UP001197247">
    <property type="component" value="Unassembled WGS sequence"/>
</dbReference>
<dbReference type="InterPro" id="IPR038257">
    <property type="entry name" value="CRISPR-assoc_Cas3_HD_sf"/>
</dbReference>
<evidence type="ECO:0000313" key="13">
    <source>
        <dbReference type="Proteomes" id="UP001197247"/>
    </source>
</evidence>
<dbReference type="InterPro" id="IPR027417">
    <property type="entry name" value="P-loop_NTPase"/>
</dbReference>
<keyword evidence="8" id="KW-0051">Antiviral defense</keyword>
<evidence type="ECO:0000256" key="4">
    <source>
        <dbReference type="ARBA" id="ARBA00022741"/>
    </source>
</evidence>
<dbReference type="GO" id="GO:0004519">
    <property type="term" value="F:endonuclease activity"/>
    <property type="evidence" value="ECO:0007669"/>
    <property type="project" value="UniProtKB-KW"/>
</dbReference>
<evidence type="ECO:0000259" key="11">
    <source>
        <dbReference type="PROSITE" id="PS51643"/>
    </source>
</evidence>
<accession>A0ABS5TTU7</accession>
<evidence type="ECO:0000256" key="8">
    <source>
        <dbReference type="ARBA" id="ARBA00023118"/>
    </source>
</evidence>
<dbReference type="EMBL" id="JAHBAY010000025">
    <property type="protein sequence ID" value="MBT0774225.1"/>
    <property type="molecule type" value="Genomic_DNA"/>
</dbReference>
<keyword evidence="3" id="KW-0479">Metal-binding</keyword>
<organism evidence="12 13">
    <name type="scientific">Kineosporia corallincola</name>
    <dbReference type="NCBI Taxonomy" id="2835133"/>
    <lineage>
        <taxon>Bacteria</taxon>
        <taxon>Bacillati</taxon>
        <taxon>Actinomycetota</taxon>
        <taxon>Actinomycetes</taxon>
        <taxon>Kineosporiales</taxon>
        <taxon>Kineosporiaceae</taxon>
        <taxon>Kineosporia</taxon>
    </lineage>
</organism>
<dbReference type="PANTHER" id="PTHR47959">
    <property type="entry name" value="ATP-DEPENDENT RNA HELICASE RHLE-RELATED"/>
    <property type="match status" value="1"/>
</dbReference>
<evidence type="ECO:0000313" key="12">
    <source>
        <dbReference type="EMBL" id="MBT0774225.1"/>
    </source>
</evidence>
<comment type="similarity">
    <text evidence="2">In the central section; belongs to the CRISPR-associated helicase Cas3 family.</text>
</comment>
<evidence type="ECO:0000256" key="6">
    <source>
        <dbReference type="ARBA" id="ARBA00022806"/>
    </source>
</evidence>
<dbReference type="RefSeq" id="WP_214160765.1">
    <property type="nucleotide sequence ID" value="NZ_JAHBAY010000025.1"/>
</dbReference>
<dbReference type="InterPro" id="IPR011545">
    <property type="entry name" value="DEAD/DEAH_box_helicase_dom"/>
</dbReference>
<evidence type="ECO:0000256" key="5">
    <source>
        <dbReference type="ARBA" id="ARBA00022801"/>
    </source>
</evidence>
<keyword evidence="6" id="KW-0347">Helicase</keyword>
<feature type="region of interest" description="Disordered" evidence="10">
    <location>
        <begin position="808"/>
        <end position="865"/>
    </location>
</feature>
<protein>
    <submittedName>
        <fullName evidence="12">CRISPR-associated endonuclease Cas3</fullName>
    </submittedName>
</protein>
<keyword evidence="12" id="KW-0540">Nuclease</keyword>
<dbReference type="PANTHER" id="PTHR47959:SF16">
    <property type="entry name" value="CRISPR-ASSOCIATED NUCLEASE_HELICASE CAS3-RELATED"/>
    <property type="match status" value="1"/>
</dbReference>
<gene>
    <name evidence="12" type="ORF">KIH74_35100</name>
</gene>
<dbReference type="Gene3D" id="1.10.3210.30">
    <property type="match status" value="1"/>
</dbReference>
<feature type="domain" description="HD Cas3-type" evidence="11">
    <location>
        <begin position="586"/>
        <end position="803"/>
    </location>
</feature>
<dbReference type="SUPFAM" id="SSF52540">
    <property type="entry name" value="P-loop containing nucleoside triphosphate hydrolases"/>
    <property type="match status" value="1"/>
</dbReference>
<evidence type="ECO:0000256" key="7">
    <source>
        <dbReference type="ARBA" id="ARBA00022840"/>
    </source>
</evidence>
<dbReference type="Pfam" id="PF18019">
    <property type="entry name" value="Cas3_HD"/>
    <property type="match status" value="1"/>
</dbReference>
<comment type="similarity">
    <text evidence="9">Belongs to the DEAD box helicase family.</text>
</comment>
<keyword evidence="5" id="KW-0378">Hydrolase</keyword>
<keyword evidence="12" id="KW-0255">Endonuclease</keyword>
<dbReference type="NCBIfam" id="TIGR01596">
    <property type="entry name" value="cas3_HD"/>
    <property type="match status" value="1"/>
</dbReference>
<evidence type="ECO:0000256" key="10">
    <source>
        <dbReference type="SAM" id="MobiDB-lite"/>
    </source>
</evidence>
<evidence type="ECO:0000256" key="3">
    <source>
        <dbReference type="ARBA" id="ARBA00022723"/>
    </source>
</evidence>
<reference evidence="12 13" key="1">
    <citation type="submission" date="2021-05" db="EMBL/GenBank/DDBJ databases">
        <title>Kineosporia and Streptomyces sp. nov. two new marine actinobacteria isolated from Coral.</title>
        <authorList>
            <person name="Buangrab K."/>
            <person name="Sutthacheep M."/>
            <person name="Yeemin T."/>
            <person name="Harunari E."/>
            <person name="Igarashi Y."/>
            <person name="Kanchanasin P."/>
            <person name="Tanasupawat S."/>
            <person name="Phongsopitanun W."/>
        </authorList>
    </citation>
    <scope>NUCLEOTIDE SEQUENCE [LARGE SCALE GENOMIC DNA]</scope>
    <source>
        <strain evidence="12 13">J2-2</strain>
    </source>
</reference>